<proteinExistence type="predicted"/>
<dbReference type="PANTHER" id="PTHR37042">
    <property type="entry name" value="OUTER MEMBRANE PROTEIN RV1973"/>
    <property type="match status" value="1"/>
</dbReference>
<dbReference type="STRING" id="402600.SAMN05216188_101753"/>
<organism evidence="3 4">
    <name type="scientific">Lentzea xinjiangensis</name>
    <dbReference type="NCBI Taxonomy" id="402600"/>
    <lineage>
        <taxon>Bacteria</taxon>
        <taxon>Bacillati</taxon>
        <taxon>Actinomycetota</taxon>
        <taxon>Actinomycetes</taxon>
        <taxon>Pseudonocardiales</taxon>
        <taxon>Pseudonocardiaceae</taxon>
        <taxon>Lentzea</taxon>
    </lineage>
</organism>
<dbReference type="EMBL" id="FOFR01000001">
    <property type="protein sequence ID" value="SEP87153.1"/>
    <property type="molecule type" value="Genomic_DNA"/>
</dbReference>
<dbReference type="InterPro" id="IPR032710">
    <property type="entry name" value="NTF2-like_dom_sf"/>
</dbReference>
<keyword evidence="2" id="KW-0472">Membrane</keyword>
<protein>
    <submittedName>
        <fullName evidence="3">Mce-associated membrane protein</fullName>
    </submittedName>
</protein>
<sequence length="166" mass="18067">MRIFTVVAAAFAVLMFGYAAYSGVAWYSAANSAEARFAAERDEALRSGQVGIANFLTLDYRKVDEDLQRWLSSSTGDLRAEIDKDRDSRKKQLVEAKSVTTSKVLDAAVTELDDRAGTASVIAVVESTVTPDGGQQVTKINRFLTELTRTDDGWKLSQLGPLRAGV</sequence>
<name>A0A1H9BEU2_9PSEU</name>
<keyword evidence="4" id="KW-1185">Reference proteome</keyword>
<comment type="subcellular location">
    <subcellularLocation>
        <location evidence="1">Membrane</location>
    </subcellularLocation>
</comment>
<evidence type="ECO:0000313" key="3">
    <source>
        <dbReference type="EMBL" id="SEP87153.1"/>
    </source>
</evidence>
<accession>A0A1H9BEU2</accession>
<evidence type="ECO:0000256" key="1">
    <source>
        <dbReference type="ARBA" id="ARBA00004370"/>
    </source>
</evidence>
<dbReference type="GO" id="GO:0016020">
    <property type="term" value="C:membrane"/>
    <property type="evidence" value="ECO:0007669"/>
    <property type="project" value="UniProtKB-SubCell"/>
</dbReference>
<dbReference type="OrthoDB" id="3472661at2"/>
<dbReference type="SUPFAM" id="SSF54427">
    <property type="entry name" value="NTF2-like"/>
    <property type="match status" value="1"/>
</dbReference>
<dbReference type="RefSeq" id="WP_089949024.1">
    <property type="nucleotide sequence ID" value="NZ_FOFR01000001.1"/>
</dbReference>
<dbReference type="PANTHER" id="PTHR37042:SF4">
    <property type="entry name" value="OUTER MEMBRANE PROTEIN RV1973"/>
    <property type="match status" value="1"/>
</dbReference>
<evidence type="ECO:0000313" key="4">
    <source>
        <dbReference type="Proteomes" id="UP000199352"/>
    </source>
</evidence>
<dbReference type="AlphaFoldDB" id="A0A1H9BEU2"/>
<evidence type="ECO:0000256" key="2">
    <source>
        <dbReference type="ARBA" id="ARBA00023136"/>
    </source>
</evidence>
<gene>
    <name evidence="3" type="ORF">SAMN05216188_101753</name>
</gene>
<reference evidence="4" key="1">
    <citation type="submission" date="2016-10" db="EMBL/GenBank/DDBJ databases">
        <authorList>
            <person name="Varghese N."/>
            <person name="Submissions S."/>
        </authorList>
    </citation>
    <scope>NUCLEOTIDE SEQUENCE [LARGE SCALE GENOMIC DNA]</scope>
    <source>
        <strain evidence="4">CGMCC 4.3525</strain>
    </source>
</reference>
<dbReference type="Proteomes" id="UP000199352">
    <property type="component" value="Unassembled WGS sequence"/>
</dbReference>